<organism evidence="3 4">
    <name type="scientific">Argiope bruennichi</name>
    <name type="common">Wasp spider</name>
    <name type="synonym">Aranea bruennichi</name>
    <dbReference type="NCBI Taxonomy" id="94029"/>
    <lineage>
        <taxon>Eukaryota</taxon>
        <taxon>Metazoa</taxon>
        <taxon>Ecdysozoa</taxon>
        <taxon>Arthropoda</taxon>
        <taxon>Chelicerata</taxon>
        <taxon>Arachnida</taxon>
        <taxon>Araneae</taxon>
        <taxon>Araneomorphae</taxon>
        <taxon>Entelegynae</taxon>
        <taxon>Araneoidea</taxon>
        <taxon>Araneidae</taxon>
        <taxon>Argiope</taxon>
    </lineage>
</organism>
<reference evidence="3" key="2">
    <citation type="submission" date="2020-06" db="EMBL/GenBank/DDBJ databases">
        <authorList>
            <person name="Sheffer M."/>
        </authorList>
    </citation>
    <scope>NUCLEOTIDE SEQUENCE</scope>
</reference>
<keyword evidence="2" id="KW-0472">Membrane</keyword>
<keyword evidence="2" id="KW-0812">Transmembrane</keyword>
<evidence type="ECO:0000256" key="2">
    <source>
        <dbReference type="SAM" id="Phobius"/>
    </source>
</evidence>
<dbReference type="EMBL" id="JABXBU010000015">
    <property type="protein sequence ID" value="KAF8787354.1"/>
    <property type="molecule type" value="Genomic_DNA"/>
</dbReference>
<feature type="compositionally biased region" description="Polar residues" evidence="1">
    <location>
        <begin position="390"/>
        <end position="404"/>
    </location>
</feature>
<proteinExistence type="predicted"/>
<sequence>MTFVTSGFWDARPEQCLYKEEREKNQDVLTLPIPIYVDLEENREVVLKNARSTKSKSRTRSGGTSERRASDLPEYRNPPPPHTLPGPSLIGPENLIKYLEKSSPCHSSSSQASVHVARLEVAHISTFKIEKFYNIRQLANLSVPSHKTEIRFYSGVQCNESRKLGNADFSIHFKAIPFETEWSMYTLFSVLIPAAFVFLGIAYFCVIMKKKEEQNQDALTLPIPIYVDLENSGSVFKKCKINEKQNRGRGLRLRTHHSSQLEEPKEITVISSLVEGEASESSLRPEELITPDSSNPVPVKLTETKKHFVKKRLPPKVNLLNRFTRSAASTPRYASFYDEAYNEDRLSKSDIVIFEKRKVSREKGSKIFNFDVLPGQDTMTQPELETSVFLHSSSASSNDGLPNESNREFVSPK</sequence>
<reference evidence="3" key="1">
    <citation type="journal article" date="2020" name="bioRxiv">
        <title>Chromosome-level reference genome of the European wasp spider Argiope bruennichi: a resource for studies on range expansion and evolutionary adaptation.</title>
        <authorList>
            <person name="Sheffer M.M."/>
            <person name="Hoppe A."/>
            <person name="Krehenwinkel H."/>
            <person name="Uhl G."/>
            <person name="Kuss A.W."/>
            <person name="Jensen L."/>
            <person name="Jensen C."/>
            <person name="Gillespie R.G."/>
            <person name="Hoff K.J."/>
            <person name="Prost S."/>
        </authorList>
    </citation>
    <scope>NUCLEOTIDE SEQUENCE</scope>
</reference>
<feature type="transmembrane region" description="Helical" evidence="2">
    <location>
        <begin position="182"/>
        <end position="206"/>
    </location>
</feature>
<dbReference type="Proteomes" id="UP000807504">
    <property type="component" value="Unassembled WGS sequence"/>
</dbReference>
<comment type="caution">
    <text evidence="3">The sequence shown here is derived from an EMBL/GenBank/DDBJ whole genome shotgun (WGS) entry which is preliminary data.</text>
</comment>
<accession>A0A8T0F821</accession>
<evidence type="ECO:0000256" key="1">
    <source>
        <dbReference type="SAM" id="MobiDB-lite"/>
    </source>
</evidence>
<gene>
    <name evidence="3" type="ORF">HNY73_008964</name>
</gene>
<feature type="region of interest" description="Disordered" evidence="1">
    <location>
        <begin position="390"/>
        <end position="413"/>
    </location>
</feature>
<protein>
    <submittedName>
        <fullName evidence="3">Uncharacterized protein</fullName>
    </submittedName>
</protein>
<feature type="region of interest" description="Disordered" evidence="1">
    <location>
        <begin position="48"/>
        <end position="88"/>
    </location>
</feature>
<feature type="compositionally biased region" description="Basic and acidic residues" evidence="1">
    <location>
        <begin position="65"/>
        <end position="74"/>
    </location>
</feature>
<keyword evidence="2" id="KW-1133">Transmembrane helix</keyword>
<name>A0A8T0F821_ARGBR</name>
<evidence type="ECO:0000313" key="3">
    <source>
        <dbReference type="EMBL" id="KAF8787354.1"/>
    </source>
</evidence>
<keyword evidence="4" id="KW-1185">Reference proteome</keyword>
<evidence type="ECO:0000313" key="4">
    <source>
        <dbReference type="Proteomes" id="UP000807504"/>
    </source>
</evidence>
<dbReference type="AlphaFoldDB" id="A0A8T0F821"/>